<dbReference type="RefSeq" id="WP_136361042.1">
    <property type="nucleotide sequence ID" value="NZ_VRYN01000001.1"/>
</dbReference>
<dbReference type="Proteomes" id="UP000323075">
    <property type="component" value="Unassembled WGS sequence"/>
</dbReference>
<gene>
    <name evidence="3" type="ORF">APQ99_01019</name>
    <name evidence="2" type="ORF">HBSAL_01270</name>
</gene>
<evidence type="ECO:0000259" key="1">
    <source>
        <dbReference type="Pfam" id="PF06662"/>
    </source>
</evidence>
<dbReference type="Pfam" id="PF06662">
    <property type="entry name" value="C5-epim_C"/>
    <property type="match status" value="1"/>
</dbReference>
<dbReference type="AlphaFoldDB" id="A0A4D6GQK8"/>
<accession>A0A4D6GQK8</accession>
<evidence type="ECO:0000313" key="5">
    <source>
        <dbReference type="Proteomes" id="UP000323075"/>
    </source>
</evidence>
<dbReference type="GO" id="GO:0005975">
    <property type="term" value="P:carbohydrate metabolic process"/>
    <property type="evidence" value="ECO:0007669"/>
    <property type="project" value="InterPro"/>
</dbReference>
<dbReference type="InterPro" id="IPR010598">
    <property type="entry name" value="C5-epim_C"/>
</dbReference>
<dbReference type="EMBL" id="VRYN01000001">
    <property type="protein sequence ID" value="TYO82488.1"/>
    <property type="molecule type" value="Genomic_DNA"/>
</dbReference>
<keyword evidence="2" id="KW-0378">Hydrolase</keyword>
<feature type="domain" description="D-glucuronyl C5-epimerase C-terminal" evidence="1">
    <location>
        <begin position="96"/>
        <end position="274"/>
    </location>
</feature>
<proteinExistence type="predicted"/>
<dbReference type="GeneID" id="39854127"/>
<dbReference type="GO" id="GO:0016787">
    <property type="term" value="F:hydrolase activity"/>
    <property type="evidence" value="ECO:0007669"/>
    <property type="project" value="UniProtKB-KW"/>
</dbReference>
<evidence type="ECO:0000313" key="4">
    <source>
        <dbReference type="Proteomes" id="UP000296216"/>
    </source>
</evidence>
<dbReference type="EMBL" id="CP038631">
    <property type="protein sequence ID" value="QCC43990.1"/>
    <property type="molecule type" value="Genomic_DNA"/>
</dbReference>
<evidence type="ECO:0000313" key="2">
    <source>
        <dbReference type="EMBL" id="QCC43990.1"/>
    </source>
</evidence>
<reference evidence="2 4" key="1">
    <citation type="journal article" date="2019" name="Microbiol. Resour. Announc.">
        <title>The Genome Sequence of the Halobacterium salinarum Type Strain Is Closely Related to That of Laboratory Strains NRC-1 and R1.</title>
        <authorList>
            <person name="Pfeiffer F."/>
            <person name="Marchfelder A."/>
            <person name="Habermann B."/>
            <person name="Dyall-Smith M.L."/>
        </authorList>
    </citation>
    <scope>NUCLEOTIDE SEQUENCE [LARGE SCALE GENOMIC DNA]</scope>
    <source>
        <strain evidence="2">91-R6</strain>
        <strain evidence="4">ATCC 33171 / DSM 3754 / JCM 8978 / NBRC 102687 / NCIMB 764 / 91-R6</strain>
    </source>
</reference>
<dbReference type="Gene3D" id="1.50.10.20">
    <property type="match status" value="1"/>
</dbReference>
<evidence type="ECO:0000313" key="3">
    <source>
        <dbReference type="EMBL" id="TYO82488.1"/>
    </source>
</evidence>
<organism evidence="2 4">
    <name type="scientific">Halobacterium salinarum (strain ATCC 33171 / DSM 3754 / JCM 8978 / NBRC 102687 / NCIMB 764 / 91-R6)</name>
    <dbReference type="NCBI Taxonomy" id="2597657"/>
    <lineage>
        <taxon>Archaea</taxon>
        <taxon>Methanobacteriati</taxon>
        <taxon>Methanobacteriota</taxon>
        <taxon>Stenosarchaea group</taxon>
        <taxon>Halobacteria</taxon>
        <taxon>Halobacteriales</taxon>
        <taxon>Halobacteriaceae</taxon>
        <taxon>Halobacterium</taxon>
    </lineage>
</organism>
<reference evidence="2" key="3">
    <citation type="journal article" name="MicrobiologyOpen">
        <title>Whole-genome comparison between the type strain of Halobacterium salinarum (DSM 3754(T)) and the laboratory strains R1 and NRC-1.</title>
        <authorList>
            <person name="Pfeiffer F."/>
            <person name="Losensky G."/>
            <person name="Marchfelder A."/>
            <person name="Habermann B."/>
            <person name="Dyall-Smith M."/>
        </authorList>
    </citation>
    <scope>NUCLEOTIDE SEQUENCE</scope>
    <source>
        <strain evidence="2">91-R6</strain>
    </source>
</reference>
<name>A0A4D6GQK8_HALS9</name>
<dbReference type="SUPFAM" id="SSF48208">
    <property type="entry name" value="Six-hairpin glycosidases"/>
    <property type="match status" value="1"/>
</dbReference>
<reference evidence="3 5" key="2">
    <citation type="submission" date="2019-07" db="EMBL/GenBank/DDBJ databases">
        <title>Genomic Encyclopedia of Archaeal and Bacterial Type Strains, Phase II (KMG-II): from individual species to whole genera.</title>
        <authorList>
            <person name="Goeker M."/>
        </authorList>
    </citation>
    <scope>NUCLEOTIDE SEQUENCE [LARGE SCALE GENOMIC DNA]</scope>
    <source>
        <strain evidence="3 5">DSM 3754</strain>
    </source>
</reference>
<protein>
    <submittedName>
        <fullName evidence="3">D-glucuronyl C5-epimerase C-terminus</fullName>
    </submittedName>
    <submittedName>
        <fullName evidence="2">Glycoside hydrolase family protein</fullName>
    </submittedName>
</protein>
<dbReference type="InterPro" id="IPR008928">
    <property type="entry name" value="6-hairpin_glycosidase_sf"/>
</dbReference>
<sequence>MTPSEVNYDNRPQWFLNPYKKPPEPPGTDEIQSWTVAITEDIRGESGHHPLRTTRRLGALADWYHMSGDEGYLEKAAEIADNLISEHTTELDGGYYFNYGFEFQIQTDYTRQPPWFSCMSQGTGLSAFLRLYEATEDQRFQEFAEKTYQCFLNLRSISPKAWVAFCDDSQHLWLSEYPEPGLPLRVLNGAIIGLWGPYEYWLVTGDDSAKEYVQAVVTTLREHAMEYRNPEEKSYYALTEKHLVPDHYHRLHIYQMRQLAKFANEPFFDEVADVFLKDRPDLGWKDCDSLRCE</sequence>
<dbReference type="Proteomes" id="UP000296216">
    <property type="component" value="Chromosome"/>
</dbReference>